<dbReference type="OrthoDB" id="5816184at2"/>
<dbReference type="KEGG" id="ksd:KS2013_1904"/>
<evidence type="ECO:0008006" key="4">
    <source>
        <dbReference type="Google" id="ProtNLM"/>
    </source>
</evidence>
<dbReference type="RefSeq" id="WP_068993115.1">
    <property type="nucleotide sequence ID" value="NZ_CP012418.1"/>
</dbReference>
<proteinExistence type="predicted"/>
<sequence length="164" mass="19088">MDIKEVIKYQKERYNDELQRFDHFENKCSRFLKSITLILALIPIILSFNPNVIKFPENIWEFISVLSFFVATASLISSWFHCLSAIRIGDVTVLPFDKITTDYLLEQDDEVSYQHLFKCYNDTIAALNLDIEIKSNSLEIAYKDLIFSAWGYIVLFITILISGN</sequence>
<protein>
    <recommendedName>
        <fullName evidence="4">SMODS and SLOG-associating 2TM effector domain-containing protein</fullName>
    </recommendedName>
</protein>
<dbReference type="Proteomes" id="UP000094147">
    <property type="component" value="Chromosome"/>
</dbReference>
<keyword evidence="1" id="KW-1133">Transmembrane helix</keyword>
<dbReference type="AlphaFoldDB" id="A0A1B3BCY8"/>
<accession>A0A1B3BCY8</accession>
<feature type="transmembrane region" description="Helical" evidence="1">
    <location>
        <begin position="35"/>
        <end position="53"/>
    </location>
</feature>
<keyword evidence="1" id="KW-0812">Transmembrane</keyword>
<feature type="transmembrane region" description="Helical" evidence="1">
    <location>
        <begin position="59"/>
        <end position="80"/>
    </location>
</feature>
<name>A0A1B3BCY8_9GAMM</name>
<keyword evidence="3" id="KW-1185">Reference proteome</keyword>
<evidence type="ECO:0000313" key="3">
    <source>
        <dbReference type="Proteomes" id="UP000094147"/>
    </source>
</evidence>
<organism evidence="2 3">
    <name type="scientific">Kangiella sediminilitoris</name>
    <dbReference type="NCBI Taxonomy" id="1144748"/>
    <lineage>
        <taxon>Bacteria</taxon>
        <taxon>Pseudomonadati</taxon>
        <taxon>Pseudomonadota</taxon>
        <taxon>Gammaproteobacteria</taxon>
        <taxon>Kangiellales</taxon>
        <taxon>Kangiellaceae</taxon>
        <taxon>Kangiella</taxon>
    </lineage>
</organism>
<feature type="transmembrane region" description="Helical" evidence="1">
    <location>
        <begin position="145"/>
        <end position="163"/>
    </location>
</feature>
<evidence type="ECO:0000313" key="2">
    <source>
        <dbReference type="EMBL" id="AOE50613.1"/>
    </source>
</evidence>
<keyword evidence="1" id="KW-0472">Membrane</keyword>
<evidence type="ECO:0000256" key="1">
    <source>
        <dbReference type="SAM" id="Phobius"/>
    </source>
</evidence>
<reference evidence="3" key="1">
    <citation type="submission" date="2015-08" db="EMBL/GenBank/DDBJ databases">
        <authorList>
            <person name="Kim K.M."/>
        </authorList>
    </citation>
    <scope>NUCLEOTIDE SEQUENCE [LARGE SCALE GENOMIC DNA]</scope>
    <source>
        <strain evidence="3">KCTC 23892</strain>
    </source>
</reference>
<dbReference type="EMBL" id="CP012418">
    <property type="protein sequence ID" value="AOE50613.1"/>
    <property type="molecule type" value="Genomic_DNA"/>
</dbReference>
<gene>
    <name evidence="2" type="ORF">KS2013_1904</name>
</gene>
<dbReference type="PATRIC" id="fig|1144748.3.peg.1923"/>